<dbReference type="InterPro" id="IPR002575">
    <property type="entry name" value="Aminoglycoside_PTrfase"/>
</dbReference>
<dbReference type="Pfam" id="PF01636">
    <property type="entry name" value="APH"/>
    <property type="match status" value="2"/>
</dbReference>
<dbReference type="RefSeq" id="WP_135069822.1">
    <property type="nucleotide sequence ID" value="NZ_CP038266.1"/>
</dbReference>
<dbReference type="Gene3D" id="3.30.200.20">
    <property type="entry name" value="Phosphorylase Kinase, domain 1"/>
    <property type="match status" value="1"/>
</dbReference>
<dbReference type="SUPFAM" id="SSF56112">
    <property type="entry name" value="Protein kinase-like (PK-like)"/>
    <property type="match status" value="1"/>
</dbReference>
<dbReference type="InterPro" id="IPR024165">
    <property type="entry name" value="Kan/Strep_kinase"/>
</dbReference>
<evidence type="ECO:0000313" key="10">
    <source>
        <dbReference type="Proteomes" id="UP000295748"/>
    </source>
</evidence>
<evidence type="ECO:0000259" key="8">
    <source>
        <dbReference type="Pfam" id="PF01636"/>
    </source>
</evidence>
<dbReference type="Proteomes" id="UP000295748">
    <property type="component" value="Chromosome"/>
</dbReference>
<organism evidence="9 10">
    <name type="scientific">Microbacterium wangchenii</name>
    <dbReference type="NCBI Taxonomy" id="2541726"/>
    <lineage>
        <taxon>Bacteria</taxon>
        <taxon>Bacillati</taxon>
        <taxon>Actinomycetota</taxon>
        <taxon>Actinomycetes</taxon>
        <taxon>Micrococcales</taxon>
        <taxon>Microbacteriaceae</taxon>
        <taxon>Microbacterium</taxon>
    </lineage>
</organism>
<evidence type="ECO:0000313" key="9">
    <source>
        <dbReference type="EMBL" id="QBR90239.1"/>
    </source>
</evidence>
<proteinExistence type="inferred from homology"/>
<feature type="domain" description="Aminoglycoside phosphotransferase" evidence="8">
    <location>
        <begin position="66"/>
        <end position="147"/>
    </location>
</feature>
<dbReference type="CDD" id="cd05150">
    <property type="entry name" value="APH"/>
    <property type="match status" value="1"/>
</dbReference>
<dbReference type="Gene3D" id="3.90.1200.10">
    <property type="match status" value="1"/>
</dbReference>
<dbReference type="PANTHER" id="PTHR21310">
    <property type="entry name" value="AMINOGLYCOSIDE PHOSPHOTRANSFERASE-RELATED-RELATED"/>
    <property type="match status" value="1"/>
</dbReference>
<protein>
    <submittedName>
        <fullName evidence="9">Aminoglycoside 3'-phosphotransferase</fullName>
    </submittedName>
</protein>
<keyword evidence="5 7" id="KW-0067">ATP-binding</keyword>
<keyword evidence="3 7" id="KW-0547">Nucleotide-binding</keyword>
<evidence type="ECO:0000256" key="1">
    <source>
        <dbReference type="ARBA" id="ARBA00006219"/>
    </source>
</evidence>
<evidence type="ECO:0000256" key="6">
    <source>
        <dbReference type="ARBA" id="ARBA00023251"/>
    </source>
</evidence>
<dbReference type="InterPro" id="IPR011009">
    <property type="entry name" value="Kinase-like_dom_sf"/>
</dbReference>
<sequence>MNPDARETWQQAFAPPTTTPVPARVRDLAEGAALEPVWENEIGGLTFRARGVEGVRYIKYGPLNAETSMAVEAERMGWASAYTPVPRVLAVGADDEHEWLVTSGLPGLSAVDPRWTAEPATAVRAIGRGLRALHEALPVDECPFDWTVPARVANAAGRGIVLPPALREPPPIERLVVCHGDACAPNTLVGDDGAWSGHVDLGALGVADRWADIAVAAMSTEWNYGPGWQDALVEAYGISPDRERLAYYQALWNAT</sequence>
<dbReference type="EMBL" id="CP038266">
    <property type="protein sequence ID" value="QBR90239.1"/>
    <property type="molecule type" value="Genomic_DNA"/>
</dbReference>
<keyword evidence="6 7" id="KW-0046">Antibiotic resistance</keyword>
<evidence type="ECO:0000256" key="3">
    <source>
        <dbReference type="ARBA" id="ARBA00022741"/>
    </source>
</evidence>
<accession>A0ABX5SVR2</accession>
<evidence type="ECO:0000256" key="4">
    <source>
        <dbReference type="ARBA" id="ARBA00022777"/>
    </source>
</evidence>
<feature type="domain" description="Aminoglycoside phosphotransferase" evidence="8">
    <location>
        <begin position="169"/>
        <end position="247"/>
    </location>
</feature>
<dbReference type="InterPro" id="IPR051678">
    <property type="entry name" value="AGP_Transferase"/>
</dbReference>
<name>A0ABX5SVR2_9MICO</name>
<keyword evidence="2 7" id="KW-0808">Transferase</keyword>
<comment type="similarity">
    <text evidence="1 7">Belongs to the aminoglycoside phosphotransferase family.</text>
</comment>
<evidence type="ECO:0000256" key="5">
    <source>
        <dbReference type="ARBA" id="ARBA00022840"/>
    </source>
</evidence>
<reference evidence="9 10" key="1">
    <citation type="submission" date="2019-03" db="EMBL/GenBank/DDBJ databases">
        <authorList>
            <person name="Dong K."/>
        </authorList>
    </citation>
    <scope>NUCLEOTIDE SEQUENCE [LARGE SCALE GENOMIC DNA]</scope>
    <source>
        <strain evidence="10">dk512</strain>
    </source>
</reference>
<dbReference type="PANTHER" id="PTHR21310:SF41">
    <property type="entry name" value="3'-PHOSPHOTRANSFERASE, PUTATIVE-RELATED"/>
    <property type="match status" value="1"/>
</dbReference>
<dbReference type="PIRSF" id="PIRSF000706">
    <property type="entry name" value="Kanamycin_kin"/>
    <property type="match status" value="1"/>
</dbReference>
<keyword evidence="10" id="KW-1185">Reference proteome</keyword>
<evidence type="ECO:0000256" key="7">
    <source>
        <dbReference type="PIRNR" id="PIRNR000706"/>
    </source>
</evidence>
<gene>
    <name evidence="9" type="ORF">E4K62_17060</name>
</gene>
<evidence type="ECO:0000256" key="2">
    <source>
        <dbReference type="ARBA" id="ARBA00022679"/>
    </source>
</evidence>
<keyword evidence="4 7" id="KW-0418">Kinase</keyword>